<dbReference type="Pfam" id="PF00564">
    <property type="entry name" value="PB1"/>
    <property type="match status" value="1"/>
</dbReference>
<comment type="caution">
    <text evidence="8">The sequence shown here is derived from an EMBL/GenBank/DDBJ whole genome shotgun (WGS) entry which is preliminary data.</text>
</comment>
<dbReference type="SMART" id="SM00666">
    <property type="entry name" value="PB1"/>
    <property type="match status" value="1"/>
</dbReference>
<dbReference type="Pfam" id="PF02042">
    <property type="entry name" value="RWP-RK"/>
    <property type="match status" value="1"/>
</dbReference>
<feature type="domain" description="PB1" evidence="7">
    <location>
        <begin position="841"/>
        <end position="924"/>
    </location>
</feature>
<evidence type="ECO:0000256" key="2">
    <source>
        <dbReference type="ARBA" id="ARBA00023125"/>
    </source>
</evidence>
<dbReference type="InterPro" id="IPR034891">
    <property type="entry name" value="PB1_NLP"/>
</dbReference>
<accession>A0A8X8WUG9</accession>
<sequence>MGDGALSPNISDSAIDFDLIHELLSDGFWLEATDASTDFNHHQQQYFSKATAKSIFFSHRAVTYPKMDESSSHSHGKQAATFVDEESQVTARLWVGPRHDQSVKTRLVQAINFLKESIRDKDVLVQIWIPVKKQGKQVLTASNQPFSLNPSCKNLASYRDASLTYQFVADESCTEFVGLLGRVFLHRLPEWTPDVRFFRREEYPRVTHAQECNVGGSLALPVLEHGSGICLGVLEIVTTHQKLDFHPELQNVCKALEVLFGSSRVFYCFSVNERVGIQCMSFYFMIFLTEPAILMYAVTVFVIDAFLLLICTSSISLQAVDLKSSNILSPYNIVEHDDSYQATLAEIRNAMKFACNAYKMPLAQVWASCLHQRRGGCRHSDENYVHCVSTIDSACYVADARVNRFHEACSHHHLLKGQGVAGKAFLTNQSCFAEDITAFSKTEYPLAHHARVFDLCACAAVRLRSICNETRDFVLEFFLPLDCKSARDQMLMLHSSSVIQEMCRSMRVITDEELIHETSGSTSAGKQDEEKQQHKLLSPSKNSSHEGGSISFNDKRDGKFKANSGFDLHHLPASLEQSQFQQDSGPRTSVESFTLGNNSYGAKASIRKQKRSDKIISLEVIRQHFAGSLKEAAKSIGVVNLTAFPISVCPTTLKRICRYHGITRWPSRKIKKVGHSLRKLQLVIDSVQDGEGPIQLSSFYSNFPHLVSPNVAGTSNHLSTIKTSGDFQQEKNPAEGNLLTAATTSSSSGSQTSSSSYCCSTGSKQSSFHVNGFMPVDALSMEQNGGVLKKARSDAELHGKGQEKTKLMIKSYSHKLLCEDPVVNGASAVPVHSSRENDEAAFRVRVSFGEEKIRLSLQPHWDFKHLREEVLARFSIENVAGVNLKYLDDDAEWVLLTCDDDLEECRDIHRSSKSPTIKLSVIRTCHPNLGSSFGSDGPY</sequence>
<keyword evidence="1" id="KW-0805">Transcription regulation</keyword>
<reference evidence="8" key="2">
    <citation type="submission" date="2020-08" db="EMBL/GenBank/DDBJ databases">
        <title>Plant Genome Project.</title>
        <authorList>
            <person name="Zhang R.-G."/>
        </authorList>
    </citation>
    <scope>NUCLEOTIDE SEQUENCE</scope>
    <source>
        <strain evidence="8">Huo1</strain>
        <tissue evidence="8">Leaf</tissue>
    </source>
</reference>
<dbReference type="GO" id="GO:0003700">
    <property type="term" value="F:DNA-binding transcription factor activity"/>
    <property type="evidence" value="ECO:0007669"/>
    <property type="project" value="InterPro"/>
</dbReference>
<dbReference type="EMBL" id="PNBA02000014">
    <property type="protein sequence ID" value="KAG6401453.1"/>
    <property type="molecule type" value="Genomic_DNA"/>
</dbReference>
<dbReference type="InterPro" id="IPR053793">
    <property type="entry name" value="PB1-like"/>
</dbReference>
<reference evidence="8" key="1">
    <citation type="submission" date="2018-01" db="EMBL/GenBank/DDBJ databases">
        <authorList>
            <person name="Mao J.F."/>
        </authorList>
    </citation>
    <scope>NUCLEOTIDE SEQUENCE</scope>
    <source>
        <strain evidence="8">Huo1</strain>
        <tissue evidence="8">Leaf</tissue>
    </source>
</reference>
<dbReference type="PANTHER" id="PTHR32002">
    <property type="entry name" value="PROTEIN NLP8"/>
    <property type="match status" value="1"/>
</dbReference>
<keyword evidence="9" id="KW-1185">Reference proteome</keyword>
<dbReference type="PROSITE" id="PS51519">
    <property type="entry name" value="RWP_RK"/>
    <property type="match status" value="1"/>
</dbReference>
<gene>
    <name evidence="8" type="ORF">SASPL_138310</name>
</gene>
<dbReference type="InterPro" id="IPR045012">
    <property type="entry name" value="NLP"/>
</dbReference>
<proteinExistence type="predicted"/>
<dbReference type="InterPro" id="IPR055081">
    <property type="entry name" value="NLP1-9_GAF"/>
</dbReference>
<evidence type="ECO:0000256" key="1">
    <source>
        <dbReference type="ARBA" id="ARBA00023015"/>
    </source>
</evidence>
<dbReference type="PROSITE" id="PS51745">
    <property type="entry name" value="PB1"/>
    <property type="match status" value="1"/>
</dbReference>
<evidence type="ECO:0000259" key="6">
    <source>
        <dbReference type="PROSITE" id="PS51519"/>
    </source>
</evidence>
<protein>
    <recommendedName>
        <fullName evidence="10">Protein NLP2</fullName>
    </recommendedName>
</protein>
<dbReference type="AlphaFoldDB" id="A0A8X8WUG9"/>
<name>A0A8X8WUG9_SALSN</name>
<dbReference type="CDD" id="cd06407">
    <property type="entry name" value="PB1_NLP"/>
    <property type="match status" value="1"/>
</dbReference>
<dbReference type="PANTHER" id="PTHR32002:SF46">
    <property type="entry name" value="PROTEIN NLP2"/>
    <property type="match status" value="1"/>
</dbReference>
<evidence type="ECO:0000256" key="4">
    <source>
        <dbReference type="ARBA" id="ARBA00023242"/>
    </source>
</evidence>
<dbReference type="InterPro" id="IPR003035">
    <property type="entry name" value="RWP-RK_dom"/>
</dbReference>
<dbReference type="GO" id="GO:0003677">
    <property type="term" value="F:DNA binding"/>
    <property type="evidence" value="ECO:0007669"/>
    <property type="project" value="UniProtKB-KW"/>
</dbReference>
<keyword evidence="3" id="KW-0804">Transcription</keyword>
<dbReference type="Proteomes" id="UP000298416">
    <property type="component" value="Unassembled WGS sequence"/>
</dbReference>
<dbReference type="SUPFAM" id="SSF54277">
    <property type="entry name" value="CAD &amp; PB1 domains"/>
    <property type="match status" value="1"/>
</dbReference>
<evidence type="ECO:0008006" key="10">
    <source>
        <dbReference type="Google" id="ProtNLM"/>
    </source>
</evidence>
<dbReference type="Gene3D" id="3.10.20.90">
    <property type="entry name" value="Phosphatidylinositol 3-kinase Catalytic Subunit, Chain A, domain 1"/>
    <property type="match status" value="1"/>
</dbReference>
<evidence type="ECO:0000259" key="7">
    <source>
        <dbReference type="PROSITE" id="PS51745"/>
    </source>
</evidence>
<dbReference type="InterPro" id="IPR000270">
    <property type="entry name" value="PB1_dom"/>
</dbReference>
<keyword evidence="2" id="KW-0238">DNA-binding</keyword>
<feature type="domain" description="RWP-RK" evidence="6">
    <location>
        <begin position="602"/>
        <end position="693"/>
    </location>
</feature>
<keyword evidence="4" id="KW-0539">Nucleus</keyword>
<dbReference type="Pfam" id="PF22922">
    <property type="entry name" value="GAF_NLP"/>
    <property type="match status" value="2"/>
</dbReference>
<evidence type="ECO:0000256" key="3">
    <source>
        <dbReference type="ARBA" id="ARBA00023163"/>
    </source>
</evidence>
<feature type="compositionally biased region" description="Polar residues" evidence="5">
    <location>
        <begin position="539"/>
        <end position="552"/>
    </location>
</feature>
<evidence type="ECO:0000313" key="8">
    <source>
        <dbReference type="EMBL" id="KAG6401453.1"/>
    </source>
</evidence>
<organism evidence="8">
    <name type="scientific">Salvia splendens</name>
    <name type="common">Scarlet sage</name>
    <dbReference type="NCBI Taxonomy" id="180675"/>
    <lineage>
        <taxon>Eukaryota</taxon>
        <taxon>Viridiplantae</taxon>
        <taxon>Streptophyta</taxon>
        <taxon>Embryophyta</taxon>
        <taxon>Tracheophyta</taxon>
        <taxon>Spermatophyta</taxon>
        <taxon>Magnoliopsida</taxon>
        <taxon>eudicotyledons</taxon>
        <taxon>Gunneridae</taxon>
        <taxon>Pentapetalae</taxon>
        <taxon>asterids</taxon>
        <taxon>lamiids</taxon>
        <taxon>Lamiales</taxon>
        <taxon>Lamiaceae</taxon>
        <taxon>Nepetoideae</taxon>
        <taxon>Mentheae</taxon>
        <taxon>Salviinae</taxon>
        <taxon>Salvia</taxon>
        <taxon>Salvia subgen. Calosphace</taxon>
        <taxon>core Calosphace</taxon>
    </lineage>
</organism>
<feature type="region of interest" description="Disordered" evidence="5">
    <location>
        <begin position="517"/>
        <end position="554"/>
    </location>
</feature>
<evidence type="ECO:0000313" key="9">
    <source>
        <dbReference type="Proteomes" id="UP000298416"/>
    </source>
</evidence>
<evidence type="ECO:0000256" key="5">
    <source>
        <dbReference type="SAM" id="MobiDB-lite"/>
    </source>
</evidence>